<accession>A0AAN9WBY1</accession>
<protein>
    <submittedName>
        <fullName evidence="2">Uncharacterized protein</fullName>
    </submittedName>
</protein>
<gene>
    <name evidence="2" type="ORF">R5R35_000987</name>
</gene>
<reference evidence="2 3" key="1">
    <citation type="submission" date="2024-03" db="EMBL/GenBank/DDBJ databases">
        <title>The genome assembly and annotation of the cricket Gryllus longicercus Weissman &amp; Gray.</title>
        <authorList>
            <person name="Szrajer S."/>
            <person name="Gray D."/>
            <person name="Ylla G."/>
        </authorList>
    </citation>
    <scope>NUCLEOTIDE SEQUENCE [LARGE SCALE GENOMIC DNA]</scope>
    <source>
        <strain evidence="2">DAG 2021-001</strain>
        <tissue evidence="2">Whole body minus gut</tissue>
    </source>
</reference>
<evidence type="ECO:0000256" key="1">
    <source>
        <dbReference type="SAM" id="MobiDB-lite"/>
    </source>
</evidence>
<evidence type="ECO:0000313" key="2">
    <source>
        <dbReference type="EMBL" id="KAK7870258.1"/>
    </source>
</evidence>
<keyword evidence="3" id="KW-1185">Reference proteome</keyword>
<sequence length="120" mass="13779">MSRPRSYKVELESGSVLERNRRFLRKYSAVVVDKNRYNDISENNDDNEENVEIEDSVSSPTSEANVKVDKVITNDNSPNNVNAENIVVDHSNERNIVKSSPVSRPKRITKKPSYMNDYTM</sequence>
<feature type="compositionally biased region" description="Acidic residues" evidence="1">
    <location>
        <begin position="42"/>
        <end position="55"/>
    </location>
</feature>
<dbReference type="AlphaFoldDB" id="A0AAN9WBY1"/>
<name>A0AAN9WBY1_9ORTH</name>
<comment type="caution">
    <text evidence="2">The sequence shown here is derived from an EMBL/GenBank/DDBJ whole genome shotgun (WGS) entry which is preliminary data.</text>
</comment>
<evidence type="ECO:0000313" key="3">
    <source>
        <dbReference type="Proteomes" id="UP001378592"/>
    </source>
</evidence>
<dbReference type="Proteomes" id="UP001378592">
    <property type="component" value="Unassembled WGS sequence"/>
</dbReference>
<feature type="region of interest" description="Disordered" evidence="1">
    <location>
        <begin position="98"/>
        <end position="120"/>
    </location>
</feature>
<proteinExistence type="predicted"/>
<organism evidence="2 3">
    <name type="scientific">Gryllus longicercus</name>
    <dbReference type="NCBI Taxonomy" id="2509291"/>
    <lineage>
        <taxon>Eukaryota</taxon>
        <taxon>Metazoa</taxon>
        <taxon>Ecdysozoa</taxon>
        <taxon>Arthropoda</taxon>
        <taxon>Hexapoda</taxon>
        <taxon>Insecta</taxon>
        <taxon>Pterygota</taxon>
        <taxon>Neoptera</taxon>
        <taxon>Polyneoptera</taxon>
        <taxon>Orthoptera</taxon>
        <taxon>Ensifera</taxon>
        <taxon>Gryllidea</taxon>
        <taxon>Grylloidea</taxon>
        <taxon>Gryllidae</taxon>
        <taxon>Gryllinae</taxon>
        <taxon>Gryllus</taxon>
    </lineage>
</organism>
<feature type="region of interest" description="Disordered" evidence="1">
    <location>
        <begin position="39"/>
        <end position="64"/>
    </location>
</feature>
<dbReference type="EMBL" id="JAZDUA010000061">
    <property type="protein sequence ID" value="KAK7870258.1"/>
    <property type="molecule type" value="Genomic_DNA"/>
</dbReference>